<dbReference type="Pfam" id="PF00989">
    <property type="entry name" value="PAS"/>
    <property type="match status" value="1"/>
</dbReference>
<dbReference type="InterPro" id="IPR013767">
    <property type="entry name" value="PAS_fold"/>
</dbReference>
<dbReference type="PROSITE" id="PS50887">
    <property type="entry name" value="GGDEF"/>
    <property type="match status" value="1"/>
</dbReference>
<gene>
    <name evidence="8" type="ORF">IWH25_13955</name>
</gene>
<dbReference type="InterPro" id="IPR000160">
    <property type="entry name" value="GGDEF_dom"/>
</dbReference>
<dbReference type="InterPro" id="IPR029787">
    <property type="entry name" value="Nucleotide_cyclase"/>
</dbReference>
<dbReference type="NCBIfam" id="TIGR00254">
    <property type="entry name" value="GGDEF"/>
    <property type="match status" value="1"/>
</dbReference>
<feature type="domain" description="PAS" evidence="4">
    <location>
        <begin position="150"/>
        <end position="203"/>
    </location>
</feature>
<feature type="domain" description="Response regulatory" evidence="3">
    <location>
        <begin position="12"/>
        <end position="128"/>
    </location>
</feature>
<dbReference type="AlphaFoldDB" id="A0A974SM91"/>
<evidence type="ECO:0000313" key="9">
    <source>
        <dbReference type="Proteomes" id="UP000663444"/>
    </source>
</evidence>
<evidence type="ECO:0000259" key="4">
    <source>
        <dbReference type="PROSITE" id="PS50112"/>
    </source>
</evidence>
<proteinExistence type="predicted"/>
<dbReference type="InterPro" id="IPR001633">
    <property type="entry name" value="EAL_dom"/>
</dbReference>
<dbReference type="PANTHER" id="PTHR44757">
    <property type="entry name" value="DIGUANYLATE CYCLASE DGCP"/>
    <property type="match status" value="1"/>
</dbReference>
<dbReference type="PROSITE" id="PS50112">
    <property type="entry name" value="PAS"/>
    <property type="match status" value="1"/>
</dbReference>
<dbReference type="SUPFAM" id="SSF141868">
    <property type="entry name" value="EAL domain-like"/>
    <property type="match status" value="1"/>
</dbReference>
<dbReference type="FunFam" id="3.20.20.450:FF:000001">
    <property type="entry name" value="Cyclic di-GMP phosphodiesterase yahA"/>
    <property type="match status" value="1"/>
</dbReference>
<dbReference type="PROSITE" id="PS50113">
    <property type="entry name" value="PAC"/>
    <property type="match status" value="1"/>
</dbReference>
<reference evidence="8" key="1">
    <citation type="submission" date="2020-11" db="EMBL/GenBank/DDBJ databases">
        <title>Azospira restricta DSM 18626 genome sequence.</title>
        <authorList>
            <person name="Moe W.M."/>
        </authorList>
    </citation>
    <scope>NUCLEOTIDE SEQUENCE</scope>
    <source>
        <strain evidence="8">DSM 18626</strain>
    </source>
</reference>
<sequence length="846" mass="91845">MKNKAPPSDRATLLVVDDTPENLGVLSELLQPHYTVRAANSGARALAVAASEPRPDLILLDVMMPEMDGYAVVERLKADPATRDIPVIFITALSASEDERHGLELGAVDYITKPIRPAIVLARVHTHLELKRARDRLRDENAWLEAEVAQRNRQRELILMSAGEGIFGTDTAGDIVFINPAAAAMLGHAREELLGRNAHALVHRHAAGDACALPDYLAGRLAARDIEERFVRRDGETLAVELSCQPMLEADAILGAVVSFRDIGERKRYIAEIERKSNFDALTGLPNRNLLGDRLAQGVERCRESGNMLAVLALNLDRFKSANDALGHATGDALLRAAAQRLLAGVPAGVTLARVEGDEFVLAMESGGADEVRRLAQPLLEALAEPYRVGERDCFLSASIGVALYPRDGGNPEALLKNAGAALARAKAAGGNGYHFYAVEMNARTLERLDLENDLRRAIDNGELVLHFQPQLSLISGAIVGAEALVRWQHPRHGLIPPAKFIPLAEESGLIVRLGEWVLRQACAQNRAWQAAGLPAITVAVNLSVRQVIAQDIVALTRAVLADTGLDARSLELELTESMLMADAEAFFRVTEGLKKLGVTLSIDDFGTGYSSLGYLKRFAIDRLKIDQSFVRDLTQDPNSAAIARAIISLAHSLGLAVIAEGVESEAQLGFLCSGNCDEMQGFLFSRPLPAADFEALLTAGRRLALPAAAESPGRSILLVDDEPSIIAALKRVLRRQGYTVLTAGSGAEGLELLATHEVGVVISDARMPEMPGAEFLRRVRDMHPDTVRIMLSGFTDLQAVTQAVNSGELFRFLTKPWDDMELVEVVRDAFRRYEIRHAHRSGRAS</sequence>
<dbReference type="SMART" id="SM00052">
    <property type="entry name" value="EAL"/>
    <property type="match status" value="1"/>
</dbReference>
<dbReference type="InterPro" id="IPR035919">
    <property type="entry name" value="EAL_sf"/>
</dbReference>
<feature type="domain" description="PAC" evidence="5">
    <location>
        <begin position="224"/>
        <end position="275"/>
    </location>
</feature>
<dbReference type="CDD" id="cd17569">
    <property type="entry name" value="REC_HupR-like"/>
    <property type="match status" value="1"/>
</dbReference>
<feature type="domain" description="Response regulatory" evidence="3">
    <location>
        <begin position="716"/>
        <end position="831"/>
    </location>
</feature>
<dbReference type="SMART" id="SM00091">
    <property type="entry name" value="PAS"/>
    <property type="match status" value="1"/>
</dbReference>
<feature type="modified residue" description="4-aspartylphosphate" evidence="1">
    <location>
        <position position="61"/>
    </location>
</feature>
<dbReference type="RefSeq" id="WP_203386393.1">
    <property type="nucleotide sequence ID" value="NZ_CP064781.1"/>
</dbReference>
<feature type="coiled-coil region" evidence="2">
    <location>
        <begin position="127"/>
        <end position="154"/>
    </location>
</feature>
<dbReference type="EMBL" id="CP064781">
    <property type="protein sequence ID" value="QRJ62861.1"/>
    <property type="molecule type" value="Genomic_DNA"/>
</dbReference>
<dbReference type="SMART" id="SM00086">
    <property type="entry name" value="PAC"/>
    <property type="match status" value="1"/>
</dbReference>
<dbReference type="CDD" id="cd19920">
    <property type="entry name" value="REC_PA4781-like"/>
    <property type="match status" value="1"/>
</dbReference>
<feature type="domain" description="EAL" evidence="6">
    <location>
        <begin position="448"/>
        <end position="702"/>
    </location>
</feature>
<feature type="modified residue" description="4-aspartylphosphate" evidence="1">
    <location>
        <position position="765"/>
    </location>
</feature>
<dbReference type="SMART" id="SM00448">
    <property type="entry name" value="REC"/>
    <property type="match status" value="2"/>
</dbReference>
<keyword evidence="1" id="KW-0597">Phosphoprotein</keyword>
<evidence type="ECO:0000313" key="8">
    <source>
        <dbReference type="EMBL" id="QRJ62861.1"/>
    </source>
</evidence>
<dbReference type="CDD" id="cd01948">
    <property type="entry name" value="EAL"/>
    <property type="match status" value="1"/>
</dbReference>
<feature type="domain" description="GGDEF" evidence="7">
    <location>
        <begin position="307"/>
        <end position="439"/>
    </location>
</feature>
<dbReference type="InterPro" id="IPR000700">
    <property type="entry name" value="PAS-assoc_C"/>
</dbReference>
<dbReference type="GO" id="GO:0000160">
    <property type="term" value="P:phosphorelay signal transduction system"/>
    <property type="evidence" value="ECO:0007669"/>
    <property type="project" value="InterPro"/>
</dbReference>
<dbReference type="SUPFAM" id="SSF55785">
    <property type="entry name" value="PYP-like sensor domain (PAS domain)"/>
    <property type="match status" value="1"/>
</dbReference>
<dbReference type="InterPro" id="IPR043128">
    <property type="entry name" value="Rev_trsase/Diguanyl_cyclase"/>
</dbReference>
<dbReference type="PROSITE" id="PS50883">
    <property type="entry name" value="EAL"/>
    <property type="match status" value="1"/>
</dbReference>
<dbReference type="InterPro" id="IPR011006">
    <property type="entry name" value="CheY-like_superfamily"/>
</dbReference>
<evidence type="ECO:0000259" key="6">
    <source>
        <dbReference type="PROSITE" id="PS50883"/>
    </source>
</evidence>
<keyword evidence="9" id="KW-1185">Reference proteome</keyword>
<dbReference type="CDD" id="cd00130">
    <property type="entry name" value="PAS"/>
    <property type="match status" value="1"/>
</dbReference>
<dbReference type="Gene3D" id="3.30.70.270">
    <property type="match status" value="1"/>
</dbReference>
<dbReference type="Pfam" id="PF00990">
    <property type="entry name" value="GGDEF"/>
    <property type="match status" value="1"/>
</dbReference>
<dbReference type="SUPFAM" id="SSF52172">
    <property type="entry name" value="CheY-like"/>
    <property type="match status" value="2"/>
</dbReference>
<dbReference type="NCBIfam" id="TIGR00229">
    <property type="entry name" value="sensory_box"/>
    <property type="match status" value="1"/>
</dbReference>
<accession>A0A974SM91</accession>
<dbReference type="Gene3D" id="3.40.50.2300">
    <property type="match status" value="2"/>
</dbReference>
<dbReference type="SMART" id="SM00267">
    <property type="entry name" value="GGDEF"/>
    <property type="match status" value="1"/>
</dbReference>
<dbReference type="Pfam" id="PF00563">
    <property type="entry name" value="EAL"/>
    <property type="match status" value="1"/>
</dbReference>
<dbReference type="InterPro" id="IPR052155">
    <property type="entry name" value="Biofilm_reg_signaling"/>
</dbReference>
<organism evidence="8 9">
    <name type="scientific">Azospira restricta</name>
    <dbReference type="NCBI Taxonomy" id="404405"/>
    <lineage>
        <taxon>Bacteria</taxon>
        <taxon>Pseudomonadati</taxon>
        <taxon>Pseudomonadota</taxon>
        <taxon>Betaproteobacteria</taxon>
        <taxon>Rhodocyclales</taxon>
        <taxon>Rhodocyclaceae</taxon>
        <taxon>Azospira</taxon>
    </lineage>
</organism>
<dbReference type="InterPro" id="IPR035965">
    <property type="entry name" value="PAS-like_dom_sf"/>
</dbReference>
<dbReference type="KEGG" id="ares:IWH25_13955"/>
<dbReference type="GO" id="GO:0006355">
    <property type="term" value="P:regulation of DNA-templated transcription"/>
    <property type="evidence" value="ECO:0007669"/>
    <property type="project" value="InterPro"/>
</dbReference>
<dbReference type="InterPro" id="IPR000014">
    <property type="entry name" value="PAS"/>
</dbReference>
<evidence type="ECO:0000259" key="7">
    <source>
        <dbReference type="PROSITE" id="PS50887"/>
    </source>
</evidence>
<dbReference type="PANTHER" id="PTHR44757:SF2">
    <property type="entry name" value="BIOFILM ARCHITECTURE MAINTENANCE PROTEIN MBAA"/>
    <property type="match status" value="1"/>
</dbReference>
<dbReference type="SUPFAM" id="SSF55073">
    <property type="entry name" value="Nucleotide cyclase"/>
    <property type="match status" value="1"/>
</dbReference>
<dbReference type="PROSITE" id="PS50110">
    <property type="entry name" value="RESPONSE_REGULATORY"/>
    <property type="match status" value="2"/>
</dbReference>
<dbReference type="Gene3D" id="3.30.450.20">
    <property type="entry name" value="PAS domain"/>
    <property type="match status" value="1"/>
</dbReference>
<name>A0A974SM91_9RHOO</name>
<evidence type="ECO:0000259" key="3">
    <source>
        <dbReference type="PROSITE" id="PS50110"/>
    </source>
</evidence>
<dbReference type="Proteomes" id="UP000663444">
    <property type="component" value="Chromosome"/>
</dbReference>
<dbReference type="InterPro" id="IPR001610">
    <property type="entry name" value="PAC"/>
</dbReference>
<dbReference type="Pfam" id="PF00072">
    <property type="entry name" value="Response_reg"/>
    <property type="match status" value="2"/>
</dbReference>
<evidence type="ECO:0000256" key="1">
    <source>
        <dbReference type="PROSITE-ProRule" id="PRU00169"/>
    </source>
</evidence>
<evidence type="ECO:0000256" key="2">
    <source>
        <dbReference type="SAM" id="Coils"/>
    </source>
</evidence>
<dbReference type="CDD" id="cd01949">
    <property type="entry name" value="GGDEF"/>
    <property type="match status" value="1"/>
</dbReference>
<dbReference type="Gene3D" id="3.20.20.450">
    <property type="entry name" value="EAL domain"/>
    <property type="match status" value="1"/>
</dbReference>
<evidence type="ECO:0000259" key="5">
    <source>
        <dbReference type="PROSITE" id="PS50113"/>
    </source>
</evidence>
<keyword evidence="2" id="KW-0175">Coiled coil</keyword>
<protein>
    <submittedName>
        <fullName evidence="8">EAL domain-containing protein</fullName>
    </submittedName>
</protein>
<dbReference type="InterPro" id="IPR001789">
    <property type="entry name" value="Sig_transdc_resp-reg_receiver"/>
</dbReference>